<accession>A0ABQ4U5D6</accession>
<dbReference type="InterPro" id="IPR004358">
    <property type="entry name" value="Sig_transdc_His_kin-like_C"/>
</dbReference>
<evidence type="ECO:0000256" key="2">
    <source>
        <dbReference type="ARBA" id="ARBA00004651"/>
    </source>
</evidence>
<protein>
    <recommendedName>
        <fullName evidence="3">histidine kinase</fullName>
        <ecNumber evidence="3">2.7.13.3</ecNumber>
    </recommendedName>
</protein>
<evidence type="ECO:0000256" key="7">
    <source>
        <dbReference type="ARBA" id="ARBA00022692"/>
    </source>
</evidence>
<evidence type="ECO:0000256" key="8">
    <source>
        <dbReference type="ARBA" id="ARBA00022777"/>
    </source>
</evidence>
<keyword evidence="4" id="KW-1003">Cell membrane</keyword>
<keyword evidence="5" id="KW-0597">Phosphoprotein</keyword>
<dbReference type="SUPFAM" id="SSF158472">
    <property type="entry name" value="HAMP domain-like"/>
    <property type="match status" value="1"/>
</dbReference>
<dbReference type="Pfam" id="PF02743">
    <property type="entry name" value="dCache_1"/>
    <property type="match status" value="1"/>
</dbReference>
<sequence>MTKAMEPTEAIPANTAFAQDHAPRTHLRLATKLALALVGLVTIVLLINGAVSVWLNYREARRAAFQVQQEKARGAAERVDTFISEIESQIGWTARAEWRRVPLEQQRYDFIRLLRQAPAITEVAYLDPAGKEQLRVSRLEPDVVGSGKDYATDTRFVSAIADKVWFGPVYLRRGSEPYMTVAVSHSGRDPGVTVAEVNLKLIWDVVSVIRVGTKGYAFVVTSTGRLVAHPDLSFVLRDSDLSRRPEVAQALAHIGSEKQSPSSSSQIATVTNEDTVLSAHAVIRRVGWIVFVQLPLSEAIAPVYVSLIQTLVLLILGILLATVAGTLLARRLVVPIQRLQEGAERFGVGDLSQRISIKTGDEIEILADRFNLMAGRVQEAYETLEAKVEERTRDLNRSLDDLHMAQDRLVQSEKLASLGHLVAGVAHEINTPLGIALTTATTICGETGAFRARLSAGPLSRSRLQHFVDRVDEGADLLYANLTRAADLVHGFKQVAVDRSSDEHRSFVLDVWLNELVASLQPLLRNGGHVIRQECPFGLTVETHPGALGQVVTNLISNAVIHAFEARCNGHIIIRVSHPSAEYVRIEVADDGRGITPTDLQRVFDPFFTTARSSGSTGLGMHIVHNLVTVKLNGRIDVNSTVGRGTIVSVEIPIRC</sequence>
<evidence type="ECO:0000256" key="11">
    <source>
        <dbReference type="SAM" id="Phobius"/>
    </source>
</evidence>
<dbReference type="Proteomes" id="UP001055057">
    <property type="component" value="Unassembled WGS sequence"/>
</dbReference>
<feature type="transmembrane region" description="Helical" evidence="11">
    <location>
        <begin position="33"/>
        <end position="55"/>
    </location>
</feature>
<dbReference type="InterPro" id="IPR036890">
    <property type="entry name" value="HATPase_C_sf"/>
</dbReference>
<dbReference type="PANTHER" id="PTHR43065">
    <property type="entry name" value="SENSOR HISTIDINE KINASE"/>
    <property type="match status" value="1"/>
</dbReference>
<feature type="domain" description="Histidine kinase" evidence="12">
    <location>
        <begin position="424"/>
        <end position="656"/>
    </location>
</feature>
<dbReference type="Pfam" id="PF02518">
    <property type="entry name" value="HATPase_c"/>
    <property type="match status" value="1"/>
</dbReference>
<keyword evidence="9 11" id="KW-1133">Transmembrane helix</keyword>
<evidence type="ECO:0000313" key="14">
    <source>
        <dbReference type="EMBL" id="GJE62253.1"/>
    </source>
</evidence>
<dbReference type="PROSITE" id="PS50109">
    <property type="entry name" value="HIS_KIN"/>
    <property type="match status" value="1"/>
</dbReference>
<feature type="transmembrane region" description="Helical" evidence="11">
    <location>
        <begin position="311"/>
        <end position="329"/>
    </location>
</feature>
<organism evidence="14 15">
    <name type="scientific">Methylobacterium trifolii</name>
    <dbReference type="NCBI Taxonomy" id="1003092"/>
    <lineage>
        <taxon>Bacteria</taxon>
        <taxon>Pseudomonadati</taxon>
        <taxon>Pseudomonadota</taxon>
        <taxon>Alphaproteobacteria</taxon>
        <taxon>Hyphomicrobiales</taxon>
        <taxon>Methylobacteriaceae</taxon>
        <taxon>Methylobacterium</taxon>
    </lineage>
</organism>
<feature type="domain" description="HAMP" evidence="13">
    <location>
        <begin position="330"/>
        <end position="382"/>
    </location>
</feature>
<keyword evidence="10 11" id="KW-0472">Membrane</keyword>
<dbReference type="InterPro" id="IPR003660">
    <property type="entry name" value="HAMP_dom"/>
</dbReference>
<evidence type="ECO:0000256" key="1">
    <source>
        <dbReference type="ARBA" id="ARBA00000085"/>
    </source>
</evidence>
<dbReference type="SUPFAM" id="SSF55874">
    <property type="entry name" value="ATPase domain of HSP90 chaperone/DNA topoisomerase II/histidine kinase"/>
    <property type="match status" value="1"/>
</dbReference>
<dbReference type="SMART" id="SM00387">
    <property type="entry name" value="HATPase_c"/>
    <property type="match status" value="1"/>
</dbReference>
<evidence type="ECO:0000256" key="9">
    <source>
        <dbReference type="ARBA" id="ARBA00022989"/>
    </source>
</evidence>
<comment type="caution">
    <text evidence="14">The sequence shown here is derived from an EMBL/GenBank/DDBJ whole genome shotgun (WGS) entry which is preliminary data.</text>
</comment>
<dbReference type="Gene3D" id="3.30.565.10">
    <property type="entry name" value="Histidine kinase-like ATPase, C-terminal domain"/>
    <property type="match status" value="1"/>
</dbReference>
<evidence type="ECO:0000313" key="15">
    <source>
        <dbReference type="Proteomes" id="UP001055057"/>
    </source>
</evidence>
<keyword evidence="6" id="KW-0808">Transferase</keyword>
<dbReference type="InterPro" id="IPR003594">
    <property type="entry name" value="HATPase_dom"/>
</dbReference>
<evidence type="ECO:0000256" key="5">
    <source>
        <dbReference type="ARBA" id="ARBA00022553"/>
    </source>
</evidence>
<comment type="catalytic activity">
    <reaction evidence="1">
        <text>ATP + protein L-histidine = ADP + protein N-phospho-L-histidine.</text>
        <dbReference type="EC" id="2.7.13.3"/>
    </reaction>
</comment>
<evidence type="ECO:0000259" key="13">
    <source>
        <dbReference type="PROSITE" id="PS50885"/>
    </source>
</evidence>
<gene>
    <name evidence="14" type="primary">rcsC_16</name>
    <name evidence="14" type="ORF">MPOCJGCO_4384</name>
</gene>
<dbReference type="RefSeq" id="WP_238184906.1">
    <property type="nucleotide sequence ID" value="NZ_BPRB01000298.1"/>
</dbReference>
<keyword evidence="15" id="KW-1185">Reference proteome</keyword>
<dbReference type="Gene3D" id="3.30.450.20">
    <property type="entry name" value="PAS domain"/>
    <property type="match status" value="1"/>
</dbReference>
<dbReference type="CDD" id="cd00082">
    <property type="entry name" value="HisKA"/>
    <property type="match status" value="1"/>
</dbReference>
<dbReference type="InterPro" id="IPR005467">
    <property type="entry name" value="His_kinase_dom"/>
</dbReference>
<reference evidence="14" key="1">
    <citation type="journal article" date="2021" name="Front. Microbiol.">
        <title>Comprehensive Comparative Genomics and Phenotyping of Methylobacterium Species.</title>
        <authorList>
            <person name="Alessa O."/>
            <person name="Ogura Y."/>
            <person name="Fujitani Y."/>
            <person name="Takami H."/>
            <person name="Hayashi T."/>
            <person name="Sahin N."/>
            <person name="Tani A."/>
        </authorList>
    </citation>
    <scope>NUCLEOTIDE SEQUENCE</scope>
    <source>
        <strain evidence="14">DSM 23632</strain>
    </source>
</reference>
<dbReference type="PANTHER" id="PTHR43065:SF47">
    <property type="match status" value="1"/>
</dbReference>
<dbReference type="GO" id="GO:0016301">
    <property type="term" value="F:kinase activity"/>
    <property type="evidence" value="ECO:0007669"/>
    <property type="project" value="UniProtKB-KW"/>
</dbReference>
<dbReference type="EC" id="2.7.13.3" evidence="3"/>
<evidence type="ECO:0000256" key="6">
    <source>
        <dbReference type="ARBA" id="ARBA00022679"/>
    </source>
</evidence>
<dbReference type="EMBL" id="BPRB01000298">
    <property type="protein sequence ID" value="GJE62253.1"/>
    <property type="molecule type" value="Genomic_DNA"/>
</dbReference>
<proteinExistence type="predicted"/>
<evidence type="ECO:0000256" key="3">
    <source>
        <dbReference type="ARBA" id="ARBA00012438"/>
    </source>
</evidence>
<name>A0ABQ4U5D6_9HYPH</name>
<keyword evidence="8 14" id="KW-0418">Kinase</keyword>
<evidence type="ECO:0000256" key="10">
    <source>
        <dbReference type="ARBA" id="ARBA00023136"/>
    </source>
</evidence>
<dbReference type="CDD" id="cd06225">
    <property type="entry name" value="HAMP"/>
    <property type="match status" value="1"/>
</dbReference>
<dbReference type="Gene3D" id="1.10.287.130">
    <property type="match status" value="1"/>
</dbReference>
<evidence type="ECO:0000256" key="4">
    <source>
        <dbReference type="ARBA" id="ARBA00022475"/>
    </source>
</evidence>
<dbReference type="Pfam" id="PF00672">
    <property type="entry name" value="HAMP"/>
    <property type="match status" value="1"/>
</dbReference>
<dbReference type="CDD" id="cd12912">
    <property type="entry name" value="PDC2_MCP_like"/>
    <property type="match status" value="1"/>
</dbReference>
<dbReference type="SMART" id="SM00304">
    <property type="entry name" value="HAMP"/>
    <property type="match status" value="1"/>
</dbReference>
<dbReference type="Gene3D" id="6.10.340.10">
    <property type="match status" value="1"/>
</dbReference>
<keyword evidence="7 11" id="KW-0812">Transmembrane</keyword>
<evidence type="ECO:0000259" key="12">
    <source>
        <dbReference type="PROSITE" id="PS50109"/>
    </source>
</evidence>
<comment type="subcellular location">
    <subcellularLocation>
        <location evidence="2">Cell membrane</location>
        <topology evidence="2">Multi-pass membrane protein</topology>
    </subcellularLocation>
</comment>
<dbReference type="InterPro" id="IPR003661">
    <property type="entry name" value="HisK_dim/P_dom"/>
</dbReference>
<dbReference type="PRINTS" id="PR00344">
    <property type="entry name" value="BCTRLSENSOR"/>
</dbReference>
<dbReference type="PROSITE" id="PS50885">
    <property type="entry name" value="HAMP"/>
    <property type="match status" value="1"/>
</dbReference>
<dbReference type="InterPro" id="IPR033479">
    <property type="entry name" value="dCache_1"/>
</dbReference>
<reference evidence="14" key="2">
    <citation type="submission" date="2021-08" db="EMBL/GenBank/DDBJ databases">
        <authorList>
            <person name="Tani A."/>
            <person name="Ola A."/>
            <person name="Ogura Y."/>
            <person name="Katsura K."/>
            <person name="Hayashi T."/>
        </authorList>
    </citation>
    <scope>NUCLEOTIDE SEQUENCE</scope>
    <source>
        <strain evidence="14">DSM 23632</strain>
    </source>
</reference>